<dbReference type="InterPro" id="IPR020019">
    <property type="entry name" value="AcTrfase_PglD-like"/>
</dbReference>
<dbReference type="InterPro" id="IPR011004">
    <property type="entry name" value="Trimer_LpxA-like_sf"/>
</dbReference>
<organism evidence="3 4">
    <name type="scientific">Muriicola marianensis</name>
    <dbReference type="NCBI Taxonomy" id="1324801"/>
    <lineage>
        <taxon>Bacteria</taxon>
        <taxon>Pseudomonadati</taxon>
        <taxon>Bacteroidota</taxon>
        <taxon>Flavobacteriia</taxon>
        <taxon>Flavobacteriales</taxon>
        <taxon>Flavobacteriaceae</taxon>
        <taxon>Muriicola</taxon>
    </lineage>
</organism>
<evidence type="ECO:0000313" key="3">
    <source>
        <dbReference type="EMBL" id="GGD41071.1"/>
    </source>
</evidence>
<evidence type="ECO:0000313" key="4">
    <source>
        <dbReference type="Proteomes" id="UP000625780"/>
    </source>
</evidence>
<dbReference type="Pfam" id="PF17836">
    <property type="entry name" value="PglD_N"/>
    <property type="match status" value="1"/>
</dbReference>
<feature type="domain" description="PglD N-terminal" evidence="2">
    <location>
        <begin position="16"/>
        <end position="90"/>
    </location>
</feature>
<evidence type="ECO:0000259" key="2">
    <source>
        <dbReference type="Pfam" id="PF17836"/>
    </source>
</evidence>
<sequence length="222" mass="23445">MGEDQTYMETKTKKNQIIIYGAGGHSQVIRSVLELSDCSVSQMYDDKKSGWHHAATDVNPGIRENLDNFPVTDAPVIIAIGNNLERSEIAGMMEGSNFINAVHPSVIVDKTSVLGAGTVAFAGVIVQANTRVGKHVILNTGASVDHDNVIGDYAHISPKAVLCGHVEIGEGTHVGAGAIVIPSVKIGKWCTIGAGAVIIRDVPDYCTVVGNPGRVIKTGKHR</sequence>
<dbReference type="Gene3D" id="2.160.10.10">
    <property type="entry name" value="Hexapeptide repeat proteins"/>
    <property type="match status" value="1"/>
</dbReference>
<reference evidence="4" key="1">
    <citation type="journal article" date="2019" name="Int. J. Syst. Evol. Microbiol.">
        <title>The Global Catalogue of Microorganisms (GCM) 10K type strain sequencing project: providing services to taxonomists for standard genome sequencing and annotation.</title>
        <authorList>
            <consortium name="The Broad Institute Genomics Platform"/>
            <consortium name="The Broad Institute Genome Sequencing Center for Infectious Disease"/>
            <person name="Wu L."/>
            <person name="Ma J."/>
        </authorList>
    </citation>
    <scope>NUCLEOTIDE SEQUENCE [LARGE SCALE GENOMIC DNA]</scope>
    <source>
        <strain evidence="4">CGMCC 1.12606</strain>
    </source>
</reference>
<dbReference type="SUPFAM" id="SSF51161">
    <property type="entry name" value="Trimeric LpxA-like enzymes"/>
    <property type="match status" value="1"/>
</dbReference>
<gene>
    <name evidence="3" type="primary">epsM</name>
    <name evidence="3" type="ORF">GCM10011361_05190</name>
</gene>
<dbReference type="InterPro" id="IPR041561">
    <property type="entry name" value="PglD_N"/>
</dbReference>
<dbReference type="NCBIfam" id="TIGR03570">
    <property type="entry name" value="NeuD_NnaD"/>
    <property type="match status" value="1"/>
</dbReference>
<comment type="caution">
    <text evidence="3">The sequence shown here is derived from an EMBL/GenBank/DDBJ whole genome shotgun (WGS) entry which is preliminary data.</text>
</comment>
<dbReference type="CDD" id="cd03360">
    <property type="entry name" value="LbH_AT_putative"/>
    <property type="match status" value="1"/>
</dbReference>
<evidence type="ECO:0000256" key="1">
    <source>
        <dbReference type="ARBA" id="ARBA00007274"/>
    </source>
</evidence>
<dbReference type="InterPro" id="IPR001451">
    <property type="entry name" value="Hexapep"/>
</dbReference>
<dbReference type="InterPro" id="IPR050179">
    <property type="entry name" value="Trans_hexapeptide_repeat"/>
</dbReference>
<proteinExistence type="inferred from homology"/>
<dbReference type="EMBL" id="BMFH01000001">
    <property type="protein sequence ID" value="GGD41071.1"/>
    <property type="molecule type" value="Genomic_DNA"/>
</dbReference>
<accession>A0ABQ1QSQ3</accession>
<dbReference type="PANTHER" id="PTHR43300:SF7">
    <property type="entry name" value="UDP-N-ACETYLBACILLOSAMINE N-ACETYLTRANSFERASE"/>
    <property type="match status" value="1"/>
</dbReference>
<comment type="similarity">
    <text evidence="1">Belongs to the transferase hexapeptide repeat family.</text>
</comment>
<dbReference type="Gene3D" id="3.40.50.20">
    <property type="match status" value="1"/>
</dbReference>
<dbReference type="PANTHER" id="PTHR43300">
    <property type="entry name" value="ACETYLTRANSFERASE"/>
    <property type="match status" value="1"/>
</dbReference>
<dbReference type="Pfam" id="PF00132">
    <property type="entry name" value="Hexapep"/>
    <property type="match status" value="1"/>
</dbReference>
<name>A0ABQ1QSQ3_9FLAO</name>
<keyword evidence="4" id="KW-1185">Reference proteome</keyword>
<dbReference type="Proteomes" id="UP000625780">
    <property type="component" value="Unassembled WGS sequence"/>
</dbReference>
<protein>
    <submittedName>
        <fullName evidence="3">Acetyltransferase EpsM</fullName>
    </submittedName>
</protein>